<dbReference type="GO" id="GO:0005524">
    <property type="term" value="F:ATP binding"/>
    <property type="evidence" value="ECO:0007669"/>
    <property type="project" value="UniProtKB-KW"/>
</dbReference>
<proteinExistence type="predicted"/>
<dbReference type="OrthoDB" id="9802264at2"/>
<keyword evidence="2" id="KW-0547">Nucleotide-binding</keyword>
<dbReference type="InterPro" id="IPR003593">
    <property type="entry name" value="AAA+_ATPase"/>
</dbReference>
<dbReference type="InterPro" id="IPR003439">
    <property type="entry name" value="ABC_transporter-like_ATP-bd"/>
</dbReference>
<evidence type="ECO:0000313" key="6">
    <source>
        <dbReference type="Proteomes" id="UP000305451"/>
    </source>
</evidence>
<keyword evidence="1" id="KW-0813">Transport</keyword>
<dbReference type="PROSITE" id="PS00211">
    <property type="entry name" value="ABC_TRANSPORTER_1"/>
    <property type="match status" value="1"/>
</dbReference>
<feature type="domain" description="ABC transporter" evidence="4">
    <location>
        <begin position="8"/>
        <end position="243"/>
    </location>
</feature>
<dbReference type="PANTHER" id="PTHR43023:SF3">
    <property type="entry name" value="PROTEIN TRIGALACTOSYLDIACYLGLYCEROL 3, CHLOROPLASTIC"/>
    <property type="match status" value="1"/>
</dbReference>
<dbReference type="AlphaFoldDB" id="A0A4V3RZH9"/>
<dbReference type="Pfam" id="PF00005">
    <property type="entry name" value="ABC_tran"/>
    <property type="match status" value="1"/>
</dbReference>
<dbReference type="EMBL" id="SRXV01000001">
    <property type="protein sequence ID" value="TGY94339.1"/>
    <property type="molecule type" value="Genomic_DNA"/>
</dbReference>
<evidence type="ECO:0000256" key="1">
    <source>
        <dbReference type="ARBA" id="ARBA00022448"/>
    </source>
</evidence>
<keyword evidence="3 5" id="KW-0067">ATP-binding</keyword>
<evidence type="ECO:0000256" key="2">
    <source>
        <dbReference type="ARBA" id="ARBA00022741"/>
    </source>
</evidence>
<keyword evidence="6" id="KW-1185">Reference proteome</keyword>
<dbReference type="RefSeq" id="WP_135943535.1">
    <property type="nucleotide sequence ID" value="NZ_BMEI01000001.1"/>
</dbReference>
<dbReference type="Proteomes" id="UP000305451">
    <property type="component" value="Unassembled WGS sequence"/>
</dbReference>
<dbReference type="PANTHER" id="PTHR43023">
    <property type="entry name" value="PROTEIN TRIGALACTOSYLDIACYLGLYCEROL 3, CHLOROPLASTIC"/>
    <property type="match status" value="1"/>
</dbReference>
<reference evidence="5 6" key="1">
    <citation type="journal article" date="2013" name="Int. J. Syst. Evol. Microbiol.">
        <title>Marinicauda pacifica gen. nov., sp. nov., a prosthecate alphaproteobacterium of the family Hyphomonadaceae isolated from deep seawater.</title>
        <authorList>
            <person name="Zhang X.Y."/>
            <person name="Li G.W."/>
            <person name="Wang C.S."/>
            <person name="Zhang Y.J."/>
            <person name="Xu X.W."/>
            <person name="Li H."/>
            <person name="Liu A."/>
            <person name="Liu C."/>
            <person name="Xie B.B."/>
            <person name="Qin Q.L."/>
            <person name="Xu Z."/>
            <person name="Chen X.L."/>
            <person name="Zhou B.C."/>
            <person name="Zhang Y.Z."/>
        </authorList>
    </citation>
    <scope>NUCLEOTIDE SEQUENCE [LARGE SCALE GENOMIC DNA]</scope>
    <source>
        <strain evidence="5 6">P-1 km-3</strain>
    </source>
</reference>
<dbReference type="InterPro" id="IPR017871">
    <property type="entry name" value="ABC_transporter-like_CS"/>
</dbReference>
<comment type="caution">
    <text evidence="5">The sequence shown here is derived from an EMBL/GenBank/DDBJ whole genome shotgun (WGS) entry which is preliminary data.</text>
</comment>
<dbReference type="Gene3D" id="3.40.50.300">
    <property type="entry name" value="P-loop containing nucleotide triphosphate hydrolases"/>
    <property type="match status" value="1"/>
</dbReference>
<evidence type="ECO:0000259" key="4">
    <source>
        <dbReference type="PROSITE" id="PS50893"/>
    </source>
</evidence>
<evidence type="ECO:0000313" key="5">
    <source>
        <dbReference type="EMBL" id="TGY94339.1"/>
    </source>
</evidence>
<protein>
    <submittedName>
        <fullName evidence="5">ATP-binding cassette domain-containing protein</fullName>
    </submittedName>
</protein>
<dbReference type="PROSITE" id="PS50893">
    <property type="entry name" value="ABC_TRANSPORTER_2"/>
    <property type="match status" value="1"/>
</dbReference>
<dbReference type="SMART" id="SM00382">
    <property type="entry name" value="AAA"/>
    <property type="match status" value="1"/>
</dbReference>
<evidence type="ECO:0000256" key="3">
    <source>
        <dbReference type="ARBA" id="ARBA00022840"/>
    </source>
</evidence>
<gene>
    <name evidence="5" type="ORF">E5162_03430</name>
</gene>
<accession>A0A4V3RZH9</accession>
<name>A0A4V3RZH9_9PROT</name>
<dbReference type="GO" id="GO:0016887">
    <property type="term" value="F:ATP hydrolysis activity"/>
    <property type="evidence" value="ECO:0007669"/>
    <property type="project" value="InterPro"/>
</dbReference>
<organism evidence="5 6">
    <name type="scientific">Marinicauda pacifica</name>
    <dbReference type="NCBI Taxonomy" id="1133559"/>
    <lineage>
        <taxon>Bacteria</taxon>
        <taxon>Pseudomonadati</taxon>
        <taxon>Pseudomonadota</taxon>
        <taxon>Alphaproteobacteria</taxon>
        <taxon>Maricaulales</taxon>
        <taxon>Maricaulaceae</taxon>
        <taxon>Marinicauda</taxon>
    </lineage>
</organism>
<dbReference type="InterPro" id="IPR027417">
    <property type="entry name" value="P-loop_NTPase"/>
</dbReference>
<dbReference type="SUPFAM" id="SSF52540">
    <property type="entry name" value="P-loop containing nucleoside triphosphate hydrolases"/>
    <property type="match status" value="1"/>
</dbReference>
<sequence>MRDETIKIAWKSVTKSFGRKTVLEGLDLVAYEGRSLVIIGGSGTGKSVTIKLALGLLRPDSGSVEIDGEAVEYGRENDPGVQQIGMLFQSGALFDSLSVWENVSFRLLHAEHVKKGEAKERAIAALDQVDLEADIADRRPAELSGGMQRRVALARAVVGKPNILFFDEPTTGLDPVTADLINQLIVRQVKTLGATAVTITHDMASMRAIADEVAMIRDGNILWHGDLEGVDSCENPTVCDFVAGRYSPEG</sequence>